<evidence type="ECO:0000313" key="1">
    <source>
        <dbReference type="EMBL" id="KAK5780239.1"/>
    </source>
</evidence>
<proteinExistence type="predicted"/>
<dbReference type="EMBL" id="JAWIZZ010000045">
    <property type="protein sequence ID" value="KAK5780239.1"/>
    <property type="molecule type" value="Genomic_DNA"/>
</dbReference>
<accession>A0AAN7ZSL6</accession>
<keyword evidence="2" id="KW-1185">Reference proteome</keyword>
<organism evidence="1 2">
    <name type="scientific">Arxiozyma heterogenica</name>
    <dbReference type="NCBI Taxonomy" id="278026"/>
    <lineage>
        <taxon>Eukaryota</taxon>
        <taxon>Fungi</taxon>
        <taxon>Dikarya</taxon>
        <taxon>Ascomycota</taxon>
        <taxon>Saccharomycotina</taxon>
        <taxon>Saccharomycetes</taxon>
        <taxon>Saccharomycetales</taxon>
        <taxon>Saccharomycetaceae</taxon>
        <taxon>Arxiozyma</taxon>
    </lineage>
</organism>
<comment type="caution">
    <text evidence="1">The sequence shown here is derived from an EMBL/GenBank/DDBJ whole genome shotgun (WGS) entry which is preliminary data.</text>
</comment>
<sequence length="168" mass="19862">MSEYSMGNTNSTLQKKEYSLYPLYSGYYGVDYCANHYKWEGIYASEELANQIDQIAKNDITGSWVADYYKLYTYEQDANQDILNYREYIHDNPLCTWVITKEDIYKQNTSIFMVWLLYCYDDHFNTTTMKPIHIDEPHNTLLEELLDSLKHRVVESGGGYKNVEVEHL</sequence>
<reference evidence="2" key="1">
    <citation type="submission" date="2023-07" db="EMBL/GenBank/DDBJ databases">
        <title>A draft genome of Kazachstania heterogenica Y-27499.</title>
        <authorList>
            <person name="Donic C."/>
            <person name="Kralova J.S."/>
            <person name="Fidel L."/>
            <person name="Ben-Dor S."/>
            <person name="Jung S."/>
        </authorList>
    </citation>
    <scope>NUCLEOTIDE SEQUENCE [LARGE SCALE GENOMIC DNA]</scope>
    <source>
        <strain evidence="2">Y27499</strain>
    </source>
</reference>
<dbReference type="AlphaFoldDB" id="A0AAN7ZSL6"/>
<evidence type="ECO:0000313" key="2">
    <source>
        <dbReference type="Proteomes" id="UP001306508"/>
    </source>
</evidence>
<gene>
    <name evidence="1" type="ORF">RI543_002784</name>
</gene>
<dbReference type="Proteomes" id="UP001306508">
    <property type="component" value="Unassembled WGS sequence"/>
</dbReference>
<protein>
    <submittedName>
        <fullName evidence="1">Uncharacterized protein</fullName>
    </submittedName>
</protein>
<name>A0AAN7ZSL6_9SACH</name>